<name>A0A5M6IJN2_9PROT</name>
<dbReference type="EMBL" id="VWPK01000081">
    <property type="protein sequence ID" value="KAA5608473.1"/>
    <property type="molecule type" value="Genomic_DNA"/>
</dbReference>
<protein>
    <recommendedName>
        <fullName evidence="4">Tetratricopeptide repeat protein</fullName>
    </recommendedName>
</protein>
<dbReference type="Proteomes" id="UP000325255">
    <property type="component" value="Unassembled WGS sequence"/>
</dbReference>
<dbReference type="OrthoDB" id="7359089at2"/>
<evidence type="ECO:0008006" key="4">
    <source>
        <dbReference type="Google" id="ProtNLM"/>
    </source>
</evidence>
<proteinExistence type="predicted"/>
<feature type="region of interest" description="Disordered" evidence="1">
    <location>
        <begin position="1"/>
        <end position="22"/>
    </location>
</feature>
<dbReference type="RefSeq" id="WP_150045355.1">
    <property type="nucleotide sequence ID" value="NZ_OW485601.1"/>
</dbReference>
<comment type="caution">
    <text evidence="2">The sequence shown here is derived from an EMBL/GenBank/DDBJ whole genome shotgun (WGS) entry which is preliminary data.</text>
</comment>
<organism evidence="2 3">
    <name type="scientific">Rhodovastum atsumiense</name>
    <dbReference type="NCBI Taxonomy" id="504468"/>
    <lineage>
        <taxon>Bacteria</taxon>
        <taxon>Pseudomonadati</taxon>
        <taxon>Pseudomonadota</taxon>
        <taxon>Alphaproteobacteria</taxon>
        <taxon>Acetobacterales</taxon>
        <taxon>Acetobacteraceae</taxon>
        <taxon>Rhodovastum</taxon>
    </lineage>
</organism>
<reference evidence="2 3" key="1">
    <citation type="submission" date="2019-09" db="EMBL/GenBank/DDBJ databases">
        <title>Genome sequence of Rhodovastum atsumiense, a diverse member of the Acetobacteraceae family of non-sulfur purple photosynthetic bacteria.</title>
        <authorList>
            <person name="Meyer T."/>
            <person name="Kyndt J."/>
        </authorList>
    </citation>
    <scope>NUCLEOTIDE SEQUENCE [LARGE SCALE GENOMIC DNA]</scope>
    <source>
        <strain evidence="2 3">DSM 21279</strain>
    </source>
</reference>
<dbReference type="InterPro" id="IPR011990">
    <property type="entry name" value="TPR-like_helical_dom_sf"/>
</dbReference>
<keyword evidence="3" id="KW-1185">Reference proteome</keyword>
<accession>A0A5M6IJN2</accession>
<evidence type="ECO:0000313" key="3">
    <source>
        <dbReference type="Proteomes" id="UP000325255"/>
    </source>
</evidence>
<dbReference type="SUPFAM" id="SSF48452">
    <property type="entry name" value="TPR-like"/>
    <property type="match status" value="1"/>
</dbReference>
<dbReference type="Gene3D" id="1.25.40.10">
    <property type="entry name" value="Tetratricopeptide repeat domain"/>
    <property type="match status" value="1"/>
</dbReference>
<evidence type="ECO:0000313" key="2">
    <source>
        <dbReference type="EMBL" id="KAA5608473.1"/>
    </source>
</evidence>
<dbReference type="AlphaFoldDB" id="A0A5M6IJN2"/>
<gene>
    <name evidence="2" type="ORF">F1189_28955</name>
</gene>
<sequence>MHPGPRRLPPEPWPDPGDDPGDLPAAAAQALRAAGAAWDDEATAERHVRDALALAPGHLAVQIGAYKFFLYRHRLAEALPLAEACLAGALRRTNLPADWRDLRPDQAAFGSFEPAPRLVLFALFACGYLLARLDRQDESREVLMKVAELDPPDRMGARRLLAVLDRGGRDEDGRDEEA</sequence>
<feature type="compositionally biased region" description="Pro residues" evidence="1">
    <location>
        <begin position="1"/>
        <end position="15"/>
    </location>
</feature>
<evidence type="ECO:0000256" key="1">
    <source>
        <dbReference type="SAM" id="MobiDB-lite"/>
    </source>
</evidence>